<accession>F8KTW7</accession>
<evidence type="ECO:0008006" key="3">
    <source>
        <dbReference type="Google" id="ProtNLM"/>
    </source>
</evidence>
<reference evidence="1 2" key="1">
    <citation type="journal article" date="2011" name="J. Bacteriol.">
        <title>Genome sequence of Helicobacter bizzozeronii strain CIII-1, an isolate from human gastric mucosa.</title>
        <authorList>
            <person name="Schott T."/>
            <person name="Rossi M."/>
            <person name="Hanninen M.L."/>
        </authorList>
    </citation>
    <scope>NUCLEOTIDE SEQUENCE [LARGE SCALE GENOMIC DNA]</scope>
    <source>
        <strain evidence="1 2">CIII-1</strain>
    </source>
</reference>
<evidence type="ECO:0000313" key="2">
    <source>
        <dbReference type="Proteomes" id="UP000008387"/>
    </source>
</evidence>
<gene>
    <name evidence="1" type="ordered locus">HBZC1_13080</name>
</gene>
<dbReference type="Proteomes" id="UP000008387">
    <property type="component" value="Chromosome"/>
</dbReference>
<dbReference type="STRING" id="1002804.HBZC1_13080"/>
<name>F8KTW7_HELBC</name>
<keyword evidence="2" id="KW-1185">Reference proteome</keyword>
<sequence length="225" mass="25054">MRSWFVCFLLTITLSGCVSYQIKPENVSSYNNGIQVLTSSKARSKVQVEVAQKKLKGIDNPPLVLYVGAQVLGGDPVDFDTSHISVSENGKSLSVLNFNQMMRSSYDFEPALQKFNIAVPTSSTTDVMAPPMFYYGQGDFLAYDMMFGMPFMMMDDAQTQAIEQEERQAFKIMAINYLKRSTLKPGGKARGGFVVINSKYIVPGTLVVQVLLENELHAFKIDITQ</sequence>
<evidence type="ECO:0000313" key="1">
    <source>
        <dbReference type="EMBL" id="CCB80294.1"/>
    </source>
</evidence>
<dbReference type="HOGENOM" id="CLU_1169397_0_0_7"/>
<dbReference type="KEGG" id="hbi:HBZC1_13080"/>
<protein>
    <recommendedName>
        <fullName evidence="3">Lipoprotein</fullName>
    </recommendedName>
</protein>
<dbReference type="PROSITE" id="PS51257">
    <property type="entry name" value="PROKAR_LIPOPROTEIN"/>
    <property type="match status" value="1"/>
</dbReference>
<dbReference type="EMBL" id="FR871757">
    <property type="protein sequence ID" value="CCB80294.1"/>
    <property type="molecule type" value="Genomic_DNA"/>
</dbReference>
<dbReference type="RefSeq" id="WP_013890709.1">
    <property type="nucleotide sequence ID" value="NC_015674.1"/>
</dbReference>
<dbReference type="AlphaFoldDB" id="F8KTW7"/>
<proteinExistence type="predicted"/>
<organism evidence="1 2">
    <name type="scientific">Helicobacter bizzozeronii (strain CIII-1)</name>
    <dbReference type="NCBI Taxonomy" id="1002804"/>
    <lineage>
        <taxon>Bacteria</taxon>
        <taxon>Pseudomonadati</taxon>
        <taxon>Campylobacterota</taxon>
        <taxon>Epsilonproteobacteria</taxon>
        <taxon>Campylobacterales</taxon>
        <taxon>Helicobacteraceae</taxon>
        <taxon>Helicobacter</taxon>
    </lineage>
</organism>